<sequence length="204" mass="23950">MSIYEKVLEDQFEKLHPMLQYRYLSMGKRVFRGKGIMKTVKGGPKWLYPLFRFGVRWKLLIPESGENIPFLIKNSPRIGTNGEEQIHWERIFQFENHYRYFNALMKLDSKLPIINDYLGEPPRLYSDLIFHVEADGGLLIQSNKQRLIIGKLEIQLPKMLQGKATVREGYCDEKALYTIDVKVKNPIIGRVFSYEGVFKEDEDT</sequence>
<evidence type="ECO:0000313" key="2">
    <source>
        <dbReference type="EMBL" id="MBC5637442.1"/>
    </source>
</evidence>
<dbReference type="Proteomes" id="UP000637359">
    <property type="component" value="Unassembled WGS sequence"/>
</dbReference>
<comment type="caution">
    <text evidence="2">The sequence shown here is derived from an EMBL/GenBank/DDBJ whole genome shotgun (WGS) entry which is preliminary data.</text>
</comment>
<protein>
    <submittedName>
        <fullName evidence="2">DUF4166 domain-containing protein</fullName>
    </submittedName>
</protein>
<gene>
    <name evidence="2" type="ORF">H8S33_11555</name>
</gene>
<feature type="domain" description="DUF4166" evidence="1">
    <location>
        <begin position="15"/>
        <end position="198"/>
    </location>
</feature>
<accession>A0A923L6R0</accession>
<reference evidence="2" key="1">
    <citation type="submission" date="2020-08" db="EMBL/GenBank/DDBJ databases">
        <title>Genome public.</title>
        <authorList>
            <person name="Liu C."/>
            <person name="Sun Q."/>
        </authorList>
    </citation>
    <scope>NUCLEOTIDE SEQUENCE</scope>
    <source>
        <strain evidence="2">BX22</strain>
    </source>
</reference>
<dbReference type="EMBL" id="JACOOL010000007">
    <property type="protein sequence ID" value="MBC5637442.1"/>
    <property type="molecule type" value="Genomic_DNA"/>
</dbReference>
<evidence type="ECO:0000313" key="3">
    <source>
        <dbReference type="Proteomes" id="UP000637359"/>
    </source>
</evidence>
<evidence type="ECO:0000259" key="1">
    <source>
        <dbReference type="Pfam" id="PF13761"/>
    </source>
</evidence>
<proteinExistence type="predicted"/>
<dbReference type="RefSeq" id="WP_186870143.1">
    <property type="nucleotide sequence ID" value="NZ_JACOOL010000007.1"/>
</dbReference>
<dbReference type="InterPro" id="IPR025311">
    <property type="entry name" value="DUF4166"/>
</dbReference>
<name>A0A923L6R0_9BACI</name>
<keyword evidence="3" id="KW-1185">Reference proteome</keyword>
<dbReference type="AlphaFoldDB" id="A0A923L6R0"/>
<organism evidence="2 3">
    <name type="scientific">Ornithinibacillus hominis</name>
    <dbReference type="NCBI Taxonomy" id="2763055"/>
    <lineage>
        <taxon>Bacteria</taxon>
        <taxon>Bacillati</taxon>
        <taxon>Bacillota</taxon>
        <taxon>Bacilli</taxon>
        <taxon>Bacillales</taxon>
        <taxon>Bacillaceae</taxon>
        <taxon>Ornithinibacillus</taxon>
    </lineage>
</organism>
<dbReference type="Pfam" id="PF13761">
    <property type="entry name" value="DUF4166"/>
    <property type="match status" value="1"/>
</dbReference>